<accession>A0ABQ8K1A5</accession>
<dbReference type="RefSeq" id="XP_047773745.1">
    <property type="nucleotide sequence ID" value="XM_047925880.1"/>
</dbReference>
<evidence type="ECO:0000313" key="3">
    <source>
        <dbReference type="Proteomes" id="UP000814176"/>
    </source>
</evidence>
<proteinExistence type="predicted"/>
<dbReference type="Pfam" id="PF03473">
    <property type="entry name" value="MOSC"/>
    <property type="match status" value="1"/>
</dbReference>
<organism evidence="2 3">
    <name type="scientific">Rhodofomes roseus</name>
    <dbReference type="NCBI Taxonomy" id="34475"/>
    <lineage>
        <taxon>Eukaryota</taxon>
        <taxon>Fungi</taxon>
        <taxon>Dikarya</taxon>
        <taxon>Basidiomycota</taxon>
        <taxon>Agaricomycotina</taxon>
        <taxon>Agaricomycetes</taxon>
        <taxon>Polyporales</taxon>
        <taxon>Rhodofomes</taxon>
    </lineage>
</organism>
<name>A0ABQ8K1A5_9APHY</name>
<feature type="domain" description="MOSC" evidence="1">
    <location>
        <begin position="194"/>
        <end position="369"/>
    </location>
</feature>
<dbReference type="InterPro" id="IPR011037">
    <property type="entry name" value="Pyrv_Knase-like_insert_dom_sf"/>
</dbReference>
<comment type="caution">
    <text evidence="2">The sequence shown here is derived from an EMBL/GenBank/DDBJ whole genome shotgun (WGS) entry which is preliminary data.</text>
</comment>
<evidence type="ECO:0000259" key="1">
    <source>
        <dbReference type="PROSITE" id="PS51340"/>
    </source>
</evidence>
<dbReference type="PANTHER" id="PTHR14237:SF19">
    <property type="entry name" value="MITOCHONDRIAL AMIDOXIME REDUCING COMPONENT 1"/>
    <property type="match status" value="1"/>
</dbReference>
<dbReference type="PROSITE" id="PS51340">
    <property type="entry name" value="MOSC"/>
    <property type="match status" value="1"/>
</dbReference>
<reference evidence="2 3" key="1">
    <citation type="journal article" date="2021" name="Environ. Microbiol.">
        <title>Gene family expansions and transcriptome signatures uncover fungal adaptations to wood decay.</title>
        <authorList>
            <person name="Hage H."/>
            <person name="Miyauchi S."/>
            <person name="Viragh M."/>
            <person name="Drula E."/>
            <person name="Min B."/>
            <person name="Chaduli D."/>
            <person name="Navarro D."/>
            <person name="Favel A."/>
            <person name="Norest M."/>
            <person name="Lesage-Meessen L."/>
            <person name="Balint B."/>
            <person name="Merenyi Z."/>
            <person name="de Eugenio L."/>
            <person name="Morin E."/>
            <person name="Martinez A.T."/>
            <person name="Baldrian P."/>
            <person name="Stursova M."/>
            <person name="Martinez M.J."/>
            <person name="Novotny C."/>
            <person name="Magnuson J.K."/>
            <person name="Spatafora J.W."/>
            <person name="Maurice S."/>
            <person name="Pangilinan J."/>
            <person name="Andreopoulos W."/>
            <person name="LaButti K."/>
            <person name="Hundley H."/>
            <person name="Na H."/>
            <person name="Kuo A."/>
            <person name="Barry K."/>
            <person name="Lipzen A."/>
            <person name="Henrissat B."/>
            <person name="Riley R."/>
            <person name="Ahrendt S."/>
            <person name="Nagy L.G."/>
            <person name="Grigoriev I.V."/>
            <person name="Martin F."/>
            <person name="Rosso M.N."/>
        </authorList>
    </citation>
    <scope>NUCLEOTIDE SEQUENCE [LARGE SCALE GENOMIC DNA]</scope>
    <source>
        <strain evidence="2 3">CIRM-BRFM 1785</strain>
    </source>
</reference>
<dbReference type="SUPFAM" id="SSF141673">
    <property type="entry name" value="MOSC N-terminal domain-like"/>
    <property type="match status" value="1"/>
</dbReference>
<dbReference type="SUPFAM" id="SSF50800">
    <property type="entry name" value="PK beta-barrel domain-like"/>
    <property type="match status" value="1"/>
</dbReference>
<dbReference type="GeneID" id="72006612"/>
<protein>
    <recommendedName>
        <fullName evidence="1">MOSC domain-containing protein</fullName>
    </recommendedName>
</protein>
<dbReference type="PANTHER" id="PTHR14237">
    <property type="entry name" value="MOLYBDOPTERIN COFACTOR SULFURASE MOSC"/>
    <property type="match status" value="1"/>
</dbReference>
<dbReference type="EMBL" id="JADCUA010000031">
    <property type="protein sequence ID" value="KAH9830441.1"/>
    <property type="molecule type" value="Genomic_DNA"/>
</dbReference>
<evidence type="ECO:0000313" key="2">
    <source>
        <dbReference type="EMBL" id="KAH9830441.1"/>
    </source>
</evidence>
<sequence>MSSIVSLARNLLGQQEVDEGASGTSSAELSAYPTSTPFEIGEVHVSRICIYPIKSCRGTSVAEVRYTPDCLEHDRRWGIIDATTHKILTARQVPKMVLIAPQIVPDASSPHGGTLEVSFPEESGCESFAVPLNPTPDILSTWEAIDDGSVNGDARVDGYICQSIPSSSSTPLPTPSSILSRYFERAVHLMIKGPSPRSCPPTSAFPTLEAYTLYQDAFPLHVASEESIAEFERVVRKLAADHGTAIGGLDRERWAKSSVLIDRFRANVIVKGAGVPFAEDFWRTVAINPSQHDNRRHSAIVTFVQKCTRCLLPNVDPGVGVRDAAVPFKVLMKFRTGMYHEGKNKPCFGTYGVFNDSGVIKVGDVVTIEEWTDAYGV</sequence>
<dbReference type="Proteomes" id="UP000814176">
    <property type="component" value="Unassembled WGS sequence"/>
</dbReference>
<dbReference type="Pfam" id="PF03476">
    <property type="entry name" value="MOSC_N"/>
    <property type="match status" value="1"/>
</dbReference>
<gene>
    <name evidence="2" type="ORF">C8Q71DRAFT_799374</name>
</gene>
<dbReference type="InterPro" id="IPR005302">
    <property type="entry name" value="MoCF_Sase_C"/>
</dbReference>
<dbReference type="InterPro" id="IPR005303">
    <property type="entry name" value="MOCOS_middle"/>
</dbReference>
<keyword evidence="3" id="KW-1185">Reference proteome</keyword>